<dbReference type="Gene3D" id="6.20.50.140">
    <property type="match status" value="1"/>
</dbReference>
<feature type="compositionally biased region" description="Basic and acidic residues" evidence="4">
    <location>
        <begin position="333"/>
        <end position="357"/>
    </location>
</feature>
<evidence type="ECO:0000259" key="6">
    <source>
        <dbReference type="Pfam" id="PF25990"/>
    </source>
</evidence>
<keyword evidence="5" id="KW-0472">Membrane</keyword>
<dbReference type="Proteomes" id="UP000288812">
    <property type="component" value="Unassembled WGS sequence"/>
</dbReference>
<reference evidence="7 8" key="1">
    <citation type="submission" date="2018-11" db="EMBL/GenBank/DDBJ databases">
        <title>Genome sequencing and assembly of Anaerosphaera sp. nov., GS7-6-2.</title>
        <authorList>
            <person name="Rettenmaier R."/>
            <person name="Liebl W."/>
            <person name="Zverlov V."/>
        </authorList>
    </citation>
    <scope>NUCLEOTIDE SEQUENCE [LARGE SCALE GENOMIC DNA]</scope>
    <source>
        <strain evidence="7 8">GS7-6-2</strain>
    </source>
</reference>
<feature type="domain" description="YknX-like beta-barrel" evidence="6">
    <location>
        <begin position="454"/>
        <end position="536"/>
    </location>
</feature>
<organism evidence="7 8">
    <name type="scientific">Anaerosphaera multitolerans</name>
    <dbReference type="NCBI Taxonomy" id="2487351"/>
    <lineage>
        <taxon>Bacteria</taxon>
        <taxon>Bacillati</taxon>
        <taxon>Bacillota</taxon>
        <taxon>Tissierellia</taxon>
        <taxon>Tissierellales</taxon>
        <taxon>Peptoniphilaceae</taxon>
        <taxon>Anaerosphaera</taxon>
    </lineage>
</organism>
<gene>
    <name evidence="7" type="ORF">EF514_06735</name>
</gene>
<keyword evidence="5" id="KW-0812">Transmembrane</keyword>
<dbReference type="InterPro" id="IPR050465">
    <property type="entry name" value="UPF0194_transport"/>
</dbReference>
<dbReference type="PANTHER" id="PTHR32347">
    <property type="entry name" value="EFFLUX SYSTEM COMPONENT YKNX-RELATED"/>
    <property type="match status" value="1"/>
</dbReference>
<comment type="subcellular location">
    <subcellularLocation>
        <location evidence="1">Cell envelope</location>
    </subcellularLocation>
</comment>
<keyword evidence="2 3" id="KW-0175">Coiled coil</keyword>
<evidence type="ECO:0000256" key="4">
    <source>
        <dbReference type="SAM" id="MobiDB-lite"/>
    </source>
</evidence>
<evidence type="ECO:0000313" key="8">
    <source>
        <dbReference type="Proteomes" id="UP000288812"/>
    </source>
</evidence>
<evidence type="ECO:0000256" key="2">
    <source>
        <dbReference type="ARBA" id="ARBA00023054"/>
    </source>
</evidence>
<dbReference type="InterPro" id="IPR058636">
    <property type="entry name" value="Beta-barrel_YknX"/>
</dbReference>
<dbReference type="Pfam" id="PF25990">
    <property type="entry name" value="Beta-barrel_YknX"/>
    <property type="match status" value="1"/>
</dbReference>
<dbReference type="Gene3D" id="2.40.30.170">
    <property type="match status" value="1"/>
</dbReference>
<dbReference type="OrthoDB" id="1695729at2"/>
<dbReference type="Gene3D" id="2.40.50.100">
    <property type="match status" value="1"/>
</dbReference>
<sequence length="627" mass="69088">MDKVKSVFGKVKNFIGRNKIKVIVVAVVIIAVWFLFFRGKNGENYTIIPTAETISLAKEDFISSVSETGKVKSEDSVSIYPEKSLPISEVKVEVGDVVKEGDIIARLDDSSIRQQIAQTQATIGATKKTAGAQIKSAEDQLNEAKKNREDGTNSAISGANSSLINAYDSWQSAEKTYQDFRKSLEERYNDALIAAESSEDTVSNSLKTAQLNYEQAQEELRETRDTASRNRSLARGEQDRIDSLQSRIDELDKKISRETSNVLNNTQTDNYQTATLQTDVSDDSNELKRLQTELAEAKANLSKYENTAETAENSITSYERKVEQMNLALETAKQSEETDKDKAERNEKSRQDQLETYRKNAEAAKNAYDNALKNLEVTKVAAEDQITSLENSVNIAQASSDTSTSQVSLKYLYEDLDKTVIRAPISGTVTSKTMEKGQVAAGSICTIETVDEQVIESSVKEFDLNDVKVGMKVVVTSEAIGKEKPFSGKVVSIDPAPMATESVAGATGAASKDVTYRTKIKLDKNAEELKPGMNIRAKYILEEQKNVYKVPSTAIYEKNGKNFILIATSNKKGTKLSEVEVITGLENDVETVVQSDKLKDGVIVITSPDKYSNGLEVEFIDETEVAV</sequence>
<dbReference type="RefSeq" id="WP_127724662.1">
    <property type="nucleotide sequence ID" value="NZ_RLIH01000008.1"/>
</dbReference>
<keyword evidence="5" id="KW-1133">Transmembrane helix</keyword>
<feature type="coiled-coil region" evidence="3">
    <location>
        <begin position="127"/>
        <end position="154"/>
    </location>
</feature>
<dbReference type="GO" id="GO:0030313">
    <property type="term" value="C:cell envelope"/>
    <property type="evidence" value="ECO:0007669"/>
    <property type="project" value="UniProtKB-SubCell"/>
</dbReference>
<feature type="region of interest" description="Disordered" evidence="4">
    <location>
        <begin position="330"/>
        <end position="357"/>
    </location>
</feature>
<evidence type="ECO:0000256" key="3">
    <source>
        <dbReference type="SAM" id="Coils"/>
    </source>
</evidence>
<evidence type="ECO:0000256" key="5">
    <source>
        <dbReference type="SAM" id="Phobius"/>
    </source>
</evidence>
<proteinExistence type="predicted"/>
<dbReference type="SUPFAM" id="SSF57997">
    <property type="entry name" value="Tropomyosin"/>
    <property type="match status" value="1"/>
</dbReference>
<feature type="region of interest" description="Disordered" evidence="4">
    <location>
        <begin position="219"/>
        <end position="238"/>
    </location>
</feature>
<evidence type="ECO:0000313" key="7">
    <source>
        <dbReference type="EMBL" id="RVU54614.1"/>
    </source>
</evidence>
<protein>
    <submittedName>
        <fullName evidence="7">HlyD family efflux transporter periplasmic adaptor subunit</fullName>
    </submittedName>
</protein>
<accession>A0A437S6K4</accession>
<dbReference type="PANTHER" id="PTHR32347:SF14">
    <property type="entry name" value="EFFLUX SYSTEM COMPONENT YKNX-RELATED"/>
    <property type="match status" value="1"/>
</dbReference>
<dbReference type="AlphaFoldDB" id="A0A437S6K4"/>
<dbReference type="EMBL" id="RLIH01000008">
    <property type="protein sequence ID" value="RVU54614.1"/>
    <property type="molecule type" value="Genomic_DNA"/>
</dbReference>
<dbReference type="Gene3D" id="1.10.287.470">
    <property type="entry name" value="Helix hairpin bin"/>
    <property type="match status" value="1"/>
</dbReference>
<name>A0A437S6K4_9FIRM</name>
<feature type="transmembrane region" description="Helical" evidence="5">
    <location>
        <begin position="20"/>
        <end position="37"/>
    </location>
</feature>
<keyword evidence="8" id="KW-1185">Reference proteome</keyword>
<evidence type="ECO:0000256" key="1">
    <source>
        <dbReference type="ARBA" id="ARBA00004196"/>
    </source>
</evidence>
<comment type="caution">
    <text evidence="7">The sequence shown here is derived from an EMBL/GenBank/DDBJ whole genome shotgun (WGS) entry which is preliminary data.</text>
</comment>